<dbReference type="Proteomes" id="UP000315711">
    <property type="component" value="Unassembled WGS sequence"/>
</dbReference>
<evidence type="ECO:0000313" key="2">
    <source>
        <dbReference type="EMBL" id="TWI55843.1"/>
    </source>
</evidence>
<proteinExistence type="predicted"/>
<reference evidence="2 3" key="1">
    <citation type="journal article" date="2015" name="Stand. Genomic Sci.">
        <title>Genomic Encyclopedia of Bacterial and Archaeal Type Strains, Phase III: the genomes of soil and plant-associated and newly described type strains.</title>
        <authorList>
            <person name="Whitman W.B."/>
            <person name="Woyke T."/>
            <person name="Klenk H.P."/>
            <person name="Zhou Y."/>
            <person name="Lilburn T.G."/>
            <person name="Beck B.J."/>
            <person name="De Vos P."/>
            <person name="Vandamme P."/>
            <person name="Eisen J.A."/>
            <person name="Garrity G."/>
            <person name="Hugenholtz P."/>
            <person name="Kyrpides N.C."/>
        </authorList>
    </citation>
    <scope>NUCLEOTIDE SEQUENCE [LARGE SCALE GENOMIC DNA]</scope>
    <source>
        <strain evidence="2 3">CGMCC 1.10116</strain>
    </source>
</reference>
<sequence>MDKYFGIIIFSSFFLLNACVSSASTMENPLQSQPSETFTVLFSDTSTMHKETNYYNALLELQQTYQTDTPSLIIIDATEHDIVRYFNIEQFPTIIVLTGEKENLRIEGPFSKDEILAHLIEVYHLDKEVLNPLIQSLS</sequence>
<gene>
    <name evidence="2" type="ORF">IQ10_02403</name>
</gene>
<protein>
    <recommendedName>
        <fullName evidence="4">Thioredoxin</fullName>
    </recommendedName>
</protein>
<organism evidence="2 3">
    <name type="scientific">Halalkalibacter nanhaiisediminis</name>
    <dbReference type="NCBI Taxonomy" id="688079"/>
    <lineage>
        <taxon>Bacteria</taxon>
        <taxon>Bacillati</taxon>
        <taxon>Bacillota</taxon>
        <taxon>Bacilli</taxon>
        <taxon>Bacillales</taxon>
        <taxon>Bacillaceae</taxon>
        <taxon>Halalkalibacter</taxon>
    </lineage>
</organism>
<feature type="signal peptide" evidence="1">
    <location>
        <begin position="1"/>
        <end position="23"/>
    </location>
</feature>
<dbReference type="SUPFAM" id="SSF52833">
    <property type="entry name" value="Thioredoxin-like"/>
    <property type="match status" value="1"/>
</dbReference>
<evidence type="ECO:0008006" key="4">
    <source>
        <dbReference type="Google" id="ProtNLM"/>
    </source>
</evidence>
<accession>A0A562QGQ0</accession>
<dbReference type="EMBL" id="VLKZ01000006">
    <property type="protein sequence ID" value="TWI55843.1"/>
    <property type="molecule type" value="Genomic_DNA"/>
</dbReference>
<dbReference type="InterPro" id="IPR036249">
    <property type="entry name" value="Thioredoxin-like_sf"/>
</dbReference>
<dbReference type="RefSeq" id="WP_144450704.1">
    <property type="nucleotide sequence ID" value="NZ_VLKZ01000006.1"/>
</dbReference>
<comment type="caution">
    <text evidence="2">The sequence shown here is derived from an EMBL/GenBank/DDBJ whole genome shotgun (WGS) entry which is preliminary data.</text>
</comment>
<dbReference type="Gene3D" id="3.40.30.10">
    <property type="entry name" value="Glutaredoxin"/>
    <property type="match status" value="1"/>
</dbReference>
<dbReference type="AlphaFoldDB" id="A0A562QGQ0"/>
<name>A0A562QGQ0_9BACI</name>
<evidence type="ECO:0000313" key="3">
    <source>
        <dbReference type="Proteomes" id="UP000315711"/>
    </source>
</evidence>
<keyword evidence="3" id="KW-1185">Reference proteome</keyword>
<feature type="chain" id="PRO_5022005711" description="Thioredoxin" evidence="1">
    <location>
        <begin position="24"/>
        <end position="138"/>
    </location>
</feature>
<dbReference type="OrthoDB" id="2878533at2"/>
<evidence type="ECO:0000256" key="1">
    <source>
        <dbReference type="SAM" id="SignalP"/>
    </source>
</evidence>
<keyword evidence="1" id="KW-0732">Signal</keyword>